<organism evidence="2 3">
    <name type="scientific">Ascobolus immersus RN42</name>
    <dbReference type="NCBI Taxonomy" id="1160509"/>
    <lineage>
        <taxon>Eukaryota</taxon>
        <taxon>Fungi</taxon>
        <taxon>Dikarya</taxon>
        <taxon>Ascomycota</taxon>
        <taxon>Pezizomycotina</taxon>
        <taxon>Pezizomycetes</taxon>
        <taxon>Pezizales</taxon>
        <taxon>Ascobolaceae</taxon>
        <taxon>Ascobolus</taxon>
    </lineage>
</organism>
<dbReference type="EMBL" id="ML119690">
    <property type="protein sequence ID" value="RPA80207.1"/>
    <property type="molecule type" value="Genomic_DNA"/>
</dbReference>
<name>A0A3N4I425_ASCIM</name>
<evidence type="ECO:0000313" key="2">
    <source>
        <dbReference type="EMBL" id="RPA80207.1"/>
    </source>
</evidence>
<dbReference type="Proteomes" id="UP000275078">
    <property type="component" value="Unassembled WGS sequence"/>
</dbReference>
<proteinExistence type="predicted"/>
<dbReference type="AlphaFoldDB" id="A0A3N4I425"/>
<keyword evidence="3" id="KW-1185">Reference proteome</keyword>
<feature type="region of interest" description="Disordered" evidence="1">
    <location>
        <begin position="227"/>
        <end position="252"/>
    </location>
</feature>
<accession>A0A3N4I425</accession>
<evidence type="ECO:0000313" key="3">
    <source>
        <dbReference type="Proteomes" id="UP000275078"/>
    </source>
</evidence>
<sequence length="272" mass="29964">MAIQTASILASTNPKQSLESILNIYTELVTYFNSRPADIPDDATTISIRHSLATVEQLLGMQTGLTTTGIQPEAADFTFTVPDPRHTAQASLDARYPVDYHTAYSGAQFTSAGYEPEAYCNDSFGRENVPNESNSFGNSSEILQTQINRDYMYGQSSSAYGYNSSASQKADALQENTFLMPEMRSCRTPCLPPVIRGRIKDATIKKEQLSWKVAKAKVPIAVDETVKDDNKTDSDAEWASKDEVAAPGKPTPTKKVILVLPKKFRKKTSHLH</sequence>
<protein>
    <submittedName>
        <fullName evidence="2">Uncharacterized protein</fullName>
    </submittedName>
</protein>
<evidence type="ECO:0000256" key="1">
    <source>
        <dbReference type="SAM" id="MobiDB-lite"/>
    </source>
</evidence>
<reference evidence="2 3" key="1">
    <citation type="journal article" date="2018" name="Nat. Ecol. Evol.">
        <title>Pezizomycetes genomes reveal the molecular basis of ectomycorrhizal truffle lifestyle.</title>
        <authorList>
            <person name="Murat C."/>
            <person name="Payen T."/>
            <person name="Noel B."/>
            <person name="Kuo A."/>
            <person name="Morin E."/>
            <person name="Chen J."/>
            <person name="Kohler A."/>
            <person name="Krizsan K."/>
            <person name="Balestrini R."/>
            <person name="Da Silva C."/>
            <person name="Montanini B."/>
            <person name="Hainaut M."/>
            <person name="Levati E."/>
            <person name="Barry K.W."/>
            <person name="Belfiori B."/>
            <person name="Cichocki N."/>
            <person name="Clum A."/>
            <person name="Dockter R.B."/>
            <person name="Fauchery L."/>
            <person name="Guy J."/>
            <person name="Iotti M."/>
            <person name="Le Tacon F."/>
            <person name="Lindquist E.A."/>
            <person name="Lipzen A."/>
            <person name="Malagnac F."/>
            <person name="Mello A."/>
            <person name="Molinier V."/>
            <person name="Miyauchi S."/>
            <person name="Poulain J."/>
            <person name="Riccioni C."/>
            <person name="Rubini A."/>
            <person name="Sitrit Y."/>
            <person name="Splivallo R."/>
            <person name="Traeger S."/>
            <person name="Wang M."/>
            <person name="Zifcakova L."/>
            <person name="Wipf D."/>
            <person name="Zambonelli A."/>
            <person name="Paolocci F."/>
            <person name="Nowrousian M."/>
            <person name="Ottonello S."/>
            <person name="Baldrian P."/>
            <person name="Spatafora J.W."/>
            <person name="Henrissat B."/>
            <person name="Nagy L.G."/>
            <person name="Aury J.M."/>
            <person name="Wincker P."/>
            <person name="Grigoriev I.V."/>
            <person name="Bonfante P."/>
            <person name="Martin F.M."/>
        </authorList>
    </citation>
    <scope>NUCLEOTIDE SEQUENCE [LARGE SCALE GENOMIC DNA]</scope>
    <source>
        <strain evidence="2 3">RN42</strain>
    </source>
</reference>
<feature type="compositionally biased region" description="Basic and acidic residues" evidence="1">
    <location>
        <begin position="227"/>
        <end position="244"/>
    </location>
</feature>
<gene>
    <name evidence="2" type="ORF">BJ508DRAFT_347308</name>
</gene>